<reference evidence="1 2" key="1">
    <citation type="submission" date="2011-02" db="EMBL/GenBank/DDBJ databases">
        <title>The Genome Sequence of Mortierella verticillata NRRL 6337.</title>
        <authorList>
            <consortium name="The Broad Institute Genome Sequencing Platform"/>
            <person name="Russ C."/>
            <person name="Cuomo C."/>
            <person name="Burger G."/>
            <person name="Gray M.W."/>
            <person name="Holland P.W.H."/>
            <person name="King N."/>
            <person name="Lang F.B.F."/>
            <person name="Roger A.J."/>
            <person name="Ruiz-Trillo I."/>
            <person name="Young S.K."/>
            <person name="Zeng Q."/>
            <person name="Gargeya S."/>
            <person name="Alvarado L."/>
            <person name="Berlin A."/>
            <person name="Chapman S.B."/>
            <person name="Chen Z."/>
            <person name="Freedman E."/>
            <person name="Gellesch M."/>
            <person name="Goldberg J."/>
            <person name="Griggs A."/>
            <person name="Gujja S."/>
            <person name="Heilman E."/>
            <person name="Heiman D."/>
            <person name="Howarth C."/>
            <person name="Mehta T."/>
            <person name="Neiman D."/>
            <person name="Pearson M."/>
            <person name="Roberts A."/>
            <person name="Saif S."/>
            <person name="Shea T."/>
            <person name="Shenoy N."/>
            <person name="Sisk P."/>
            <person name="Stolte C."/>
            <person name="Sykes S."/>
            <person name="White J."/>
            <person name="Yandava C."/>
            <person name="Haas B."/>
            <person name="Nusbaum C."/>
            <person name="Birren B."/>
        </authorList>
    </citation>
    <scope>NUCLEOTIDE SEQUENCE [LARGE SCALE GENOMIC DNA]</scope>
    <source>
        <strain evidence="1 2">NRRL 6337</strain>
    </source>
</reference>
<organism evidence="1 2">
    <name type="scientific">Podila verticillata NRRL 6337</name>
    <dbReference type="NCBI Taxonomy" id="1069443"/>
    <lineage>
        <taxon>Eukaryota</taxon>
        <taxon>Fungi</taxon>
        <taxon>Fungi incertae sedis</taxon>
        <taxon>Mucoromycota</taxon>
        <taxon>Mortierellomycotina</taxon>
        <taxon>Mortierellomycetes</taxon>
        <taxon>Mortierellales</taxon>
        <taxon>Mortierellaceae</taxon>
        <taxon>Podila</taxon>
    </lineage>
</organism>
<gene>
    <name evidence="1" type="ORF">MVEG_12419</name>
</gene>
<name>A0A086TIG6_9FUNG</name>
<protein>
    <submittedName>
        <fullName evidence="1">Uncharacterized protein</fullName>
    </submittedName>
</protein>
<dbReference type="AlphaFoldDB" id="A0A086TIG6"/>
<evidence type="ECO:0000313" key="2">
    <source>
        <dbReference type="Proteomes" id="UP000243308"/>
    </source>
</evidence>
<accession>A0A086TIG6</accession>
<dbReference type="EMBL" id="KN042449">
    <property type="protein sequence ID" value="KFH61743.1"/>
    <property type="molecule type" value="Genomic_DNA"/>
</dbReference>
<evidence type="ECO:0000313" key="1">
    <source>
        <dbReference type="EMBL" id="KFH61743.1"/>
    </source>
</evidence>
<proteinExistence type="predicted"/>
<sequence length="124" mass="14216">MVEDAEIEVGIPPKAKKQIWRAQNNFTKELSKIVSPLHIDDSMQETVDEIQYQIQLLCEKLVALTSHIKRVRTTFAVARQGRVLTPHVKRVRTTFAVVRQGRVLTPHVKRVRTTLAVVRQSHSI</sequence>
<dbReference type="Proteomes" id="UP000243308">
    <property type="component" value="Unassembled WGS sequence"/>
</dbReference>
<keyword evidence="2" id="KW-1185">Reference proteome</keyword>